<dbReference type="Pfam" id="PF00931">
    <property type="entry name" value="NB-ARC"/>
    <property type="match status" value="1"/>
</dbReference>
<name>A0ABR0SG30_9HYPO</name>
<dbReference type="InterPro" id="IPR029058">
    <property type="entry name" value="AB_hydrolase_fold"/>
</dbReference>
<dbReference type="InterPro" id="IPR019734">
    <property type="entry name" value="TPR_rpt"/>
</dbReference>
<dbReference type="Pfam" id="PF13181">
    <property type="entry name" value="TPR_8"/>
    <property type="match status" value="1"/>
</dbReference>
<dbReference type="Gene3D" id="3.40.50.300">
    <property type="entry name" value="P-loop containing nucleotide triphosphate hydrolases"/>
    <property type="match status" value="1"/>
</dbReference>
<comment type="caution">
    <text evidence="5">The sequence shown here is derived from an EMBL/GenBank/DDBJ whole genome shotgun (WGS) entry which is preliminary data.</text>
</comment>
<dbReference type="Pfam" id="PF13424">
    <property type="entry name" value="TPR_12"/>
    <property type="match status" value="3"/>
</dbReference>
<dbReference type="SUPFAM" id="SSF52540">
    <property type="entry name" value="P-loop containing nucleoside triphosphate hydrolases"/>
    <property type="match status" value="1"/>
</dbReference>
<dbReference type="PANTHER" id="PTHR45641:SF19">
    <property type="entry name" value="NEPHROCYSTIN-3"/>
    <property type="match status" value="1"/>
</dbReference>
<dbReference type="InterPro" id="IPR027417">
    <property type="entry name" value="P-loop_NTPase"/>
</dbReference>
<dbReference type="Pfam" id="PF14559">
    <property type="entry name" value="TPR_19"/>
    <property type="match status" value="1"/>
</dbReference>
<evidence type="ECO:0000256" key="3">
    <source>
        <dbReference type="PROSITE-ProRule" id="PRU00339"/>
    </source>
</evidence>
<dbReference type="PROSITE" id="PS50005">
    <property type="entry name" value="TPR"/>
    <property type="match status" value="3"/>
</dbReference>
<dbReference type="SMART" id="SM00028">
    <property type="entry name" value="TPR"/>
    <property type="match status" value="15"/>
</dbReference>
<feature type="repeat" description="TPR" evidence="3">
    <location>
        <begin position="1368"/>
        <end position="1401"/>
    </location>
</feature>
<dbReference type="EMBL" id="JAVFKD010000014">
    <property type="protein sequence ID" value="KAK5991124.1"/>
    <property type="molecule type" value="Genomic_DNA"/>
</dbReference>
<dbReference type="PANTHER" id="PTHR45641">
    <property type="entry name" value="TETRATRICOPEPTIDE REPEAT PROTEIN (AFU_ORTHOLOGUE AFUA_6G03870)"/>
    <property type="match status" value="1"/>
</dbReference>
<feature type="repeat" description="TPR" evidence="3">
    <location>
        <begin position="1284"/>
        <end position="1317"/>
    </location>
</feature>
<accession>A0ABR0SG30</accession>
<keyword evidence="2 3" id="KW-0802">TPR repeat</keyword>
<dbReference type="Gene3D" id="3.40.50.1820">
    <property type="entry name" value="alpha/beta hydrolase"/>
    <property type="match status" value="1"/>
</dbReference>
<dbReference type="SUPFAM" id="SSF48452">
    <property type="entry name" value="TPR-like"/>
    <property type="match status" value="4"/>
</dbReference>
<evidence type="ECO:0000313" key="6">
    <source>
        <dbReference type="Proteomes" id="UP001338125"/>
    </source>
</evidence>
<dbReference type="SUPFAM" id="SSF53474">
    <property type="entry name" value="alpha/beta-Hydrolases"/>
    <property type="match status" value="1"/>
</dbReference>
<dbReference type="InterPro" id="IPR011990">
    <property type="entry name" value="TPR-like_helical_dom_sf"/>
</dbReference>
<keyword evidence="1" id="KW-0677">Repeat</keyword>
<keyword evidence="6" id="KW-1185">Reference proteome</keyword>
<evidence type="ECO:0000313" key="5">
    <source>
        <dbReference type="EMBL" id="KAK5991124.1"/>
    </source>
</evidence>
<dbReference type="Gene3D" id="1.25.40.10">
    <property type="entry name" value="Tetratricopeptide repeat domain"/>
    <property type="match status" value="4"/>
</dbReference>
<evidence type="ECO:0000256" key="2">
    <source>
        <dbReference type="ARBA" id="ARBA00022803"/>
    </source>
</evidence>
<reference evidence="5 6" key="1">
    <citation type="submission" date="2024-01" db="EMBL/GenBank/DDBJ databases">
        <title>Complete genome of Cladobotryum mycophilum ATHUM6906.</title>
        <authorList>
            <person name="Christinaki A.C."/>
            <person name="Myridakis A.I."/>
            <person name="Kouvelis V.N."/>
        </authorList>
    </citation>
    <scope>NUCLEOTIDE SEQUENCE [LARGE SCALE GENOMIC DNA]</scope>
    <source>
        <strain evidence="5 6">ATHUM6906</strain>
    </source>
</reference>
<evidence type="ECO:0000259" key="4">
    <source>
        <dbReference type="Pfam" id="PF00931"/>
    </source>
</evidence>
<sequence length="1567" mass="173837">MAVAYEPGLHTVYGDADSSGAEAEIDVVAIHGLNFKGNPNHARATWGSGKYLWLRDFLPTGLKRPCRVMLYSYNSSPAMGAAAMRLDDHARVLLRHLMPKREAAPRRPLVFICHSLGGIVVKTALVEATLNPAYKSIVKSTRLLVFFATPHRGGNYSGIGDVAAKMVRAGLRTPSNDLLDALKASSHDAIRRFEQASHLIERCLVVSFYETTDYGRLGIIVDKESAILNLPEDREKQVAMDANHSSICKFRTPESCEPVLDIISTELERSLELAQRLKPELKNTHWLVSRSANPFFTGRDGIVGQIIKALTGPATLSISQRRFVLTGMGGQGKSEICLNVVSQVRNMFWGVFWVDVGTKATATAGFLRIGRMLGSQAREIDDVLLLLSNCKPQNKWLLVLDNADDPDTDYQDYIPSGDRGAVLMTSRLPECRVHGTVGSEELGSLGEEDCVKLLLNVIGTPEESKPECKPAAEVIAKELGYHALALLHAGAYIASGHCSIEAYPAEFRRQKDRLLSFNLSQSQSRYRNVYATFEASALVLQTSEAESAKDALVLMDILSTLHYENISLDVFDYAWHGSKWALNNDPSVEAIHQLSQWHVSQLPSFLEVSPSSWNKDRLYAAASQLSSLALVNLSDLRGGKAVSFHPLTHGWIATRQNETQRDSYLQSSACLFALSRYSNHSNQQDLDHLGPCVVSILREIQFIDRAMASRHMIQALLQICHILEIARYDHELASLIDRLFQALGVDPDHPSEDTLELFYLASGNQFSLGNTEQCIKTIQAVLALQQSSMDMCHPRLLTTQNELGRAYLAIGQRQDSIAILEEVLDKQDKHLKLQRDHPLRLGVMRQLGTAYSANSQAKKSIPLLEEVVSIQRSTLDKSHAVQIASQYDLAMAYLTNCQSKDAIKVLEEASAAQAGHVDDHHPNRVAIQNGLGEAYLMGGHIEKAIQLLEKGAKIYSAKDEWNPSRLSVRHYLGKAYRKNGQAKDAVAIFENIIEVSHFHAAHPGLMAAQFELAEAYIANGQTKDAIQLFEKIQAVQESSADYLAELPMLQVELGAAYLADGQTAKAIQLTEVSIEAQKENLGEGHPNMLAMKGVAILESVVEMRESTIQENHLSQLTFEHELGRAYLEDGRPKDAIAIFEKVVETKQTHLQESHPELLSSMHELGRAYMKNGQIQQGIRVCEQVVGIQESSLPKGHPNQLSSLSLLAAGYRNSNQTTKAIAILESVMEMEQGQFDETHPERLGTQHQLCSAYIKAGQLDKAIATINGVVRVHEITLQEDHPSRLAAQYQLGSAYLANGQTTDAIAAFQKIIRTQENFGVAEDCQDKLSAKHQLATAYMKNSQAPDAVVLFEEVLRVKMHLDEGDHNRLASQYELASCYLSLGRTEEALALFEEVVRVEASTLEKEDPSRLNSLEQLALTYLKKRKTKRAIKILEEIVPIRKESLPAGHPSRLASVHVLGLAYLEDKRDNKGIAILEEVIVEEKPALGKPHPLYFKTYYELACAYLDMGKTARAIELLEELARLKRMHQDESYPSLYELQHTLEKANKANSFMAHTLIIFGLGACVGR</sequence>
<gene>
    <name evidence="5" type="ORF">PT974_09402</name>
</gene>
<proteinExistence type="predicted"/>
<dbReference type="Pfam" id="PF13374">
    <property type="entry name" value="TPR_10"/>
    <property type="match status" value="3"/>
</dbReference>
<dbReference type="Proteomes" id="UP001338125">
    <property type="component" value="Unassembled WGS sequence"/>
</dbReference>
<feature type="domain" description="NB-ARC" evidence="4">
    <location>
        <begin position="323"/>
        <end position="458"/>
    </location>
</feature>
<dbReference type="InterPro" id="IPR002182">
    <property type="entry name" value="NB-ARC"/>
</dbReference>
<feature type="repeat" description="TPR" evidence="3">
    <location>
        <begin position="1006"/>
        <end position="1039"/>
    </location>
</feature>
<organism evidence="5 6">
    <name type="scientific">Cladobotryum mycophilum</name>
    <dbReference type="NCBI Taxonomy" id="491253"/>
    <lineage>
        <taxon>Eukaryota</taxon>
        <taxon>Fungi</taxon>
        <taxon>Dikarya</taxon>
        <taxon>Ascomycota</taxon>
        <taxon>Pezizomycotina</taxon>
        <taxon>Sordariomycetes</taxon>
        <taxon>Hypocreomycetidae</taxon>
        <taxon>Hypocreales</taxon>
        <taxon>Hypocreaceae</taxon>
        <taxon>Cladobotryum</taxon>
    </lineage>
</organism>
<evidence type="ECO:0000256" key="1">
    <source>
        <dbReference type="ARBA" id="ARBA00022737"/>
    </source>
</evidence>
<protein>
    <submittedName>
        <fullName evidence="5">Nephrocystin-3-like protein</fullName>
    </submittedName>
</protein>